<keyword evidence="1" id="KW-0812">Transmembrane</keyword>
<protein>
    <submittedName>
        <fullName evidence="3">Uncharacterized protein</fullName>
    </submittedName>
</protein>
<evidence type="ECO:0000256" key="1">
    <source>
        <dbReference type="SAM" id="Phobius"/>
    </source>
</evidence>
<feature type="transmembrane region" description="Helical" evidence="1">
    <location>
        <begin position="150"/>
        <end position="172"/>
    </location>
</feature>
<accession>A0A7S0EBH6</accession>
<feature type="transmembrane region" description="Helical" evidence="1">
    <location>
        <begin position="80"/>
        <end position="107"/>
    </location>
</feature>
<proteinExistence type="predicted"/>
<sequence>MLPLILVVTLSAASHHQLLTQRSDSSQRPCLLKIQALRGGGTLKPMRIAAKTVDGVLNFDPLLMFDRGDGSMLRRVVAFVAYNVIAHVATWTALFFCGFIVPMFWLLPFTMTMSMFVPVAMTENSGTRLASPAMLLKRCRKLAAGQKLKVFWALMYGRFAAGCIASLAPIAFEILKHAAGMLGAKTLAEVSPAWVTVVTGLYAWLSIVYVDFLIYDELASHTPELQKESMA</sequence>
<feature type="transmembrane region" description="Helical" evidence="1">
    <location>
        <begin position="192"/>
        <end position="215"/>
    </location>
</feature>
<feature type="chain" id="PRO_5031364114" evidence="2">
    <location>
        <begin position="21"/>
        <end position="231"/>
    </location>
</feature>
<gene>
    <name evidence="3" type="ORF">PANT1444_LOCUS6078</name>
</gene>
<feature type="signal peptide" evidence="2">
    <location>
        <begin position="1"/>
        <end position="20"/>
    </location>
</feature>
<keyword evidence="2" id="KW-0732">Signal</keyword>
<dbReference type="EMBL" id="HBEP01010796">
    <property type="protein sequence ID" value="CAD8479314.1"/>
    <property type="molecule type" value="Transcribed_RNA"/>
</dbReference>
<organism evidence="3">
    <name type="scientific">Phaeocystis antarctica</name>
    <dbReference type="NCBI Taxonomy" id="33657"/>
    <lineage>
        <taxon>Eukaryota</taxon>
        <taxon>Haptista</taxon>
        <taxon>Haptophyta</taxon>
        <taxon>Prymnesiophyceae</taxon>
        <taxon>Phaeocystales</taxon>
        <taxon>Phaeocystaceae</taxon>
        <taxon>Phaeocystis</taxon>
    </lineage>
</organism>
<evidence type="ECO:0000256" key="2">
    <source>
        <dbReference type="SAM" id="SignalP"/>
    </source>
</evidence>
<name>A0A7S0EBH6_9EUKA</name>
<dbReference type="AlphaFoldDB" id="A0A7S0EBH6"/>
<keyword evidence="1" id="KW-1133">Transmembrane helix</keyword>
<keyword evidence="1" id="KW-0472">Membrane</keyword>
<evidence type="ECO:0000313" key="3">
    <source>
        <dbReference type="EMBL" id="CAD8479314.1"/>
    </source>
</evidence>
<reference evidence="3" key="1">
    <citation type="submission" date="2021-01" db="EMBL/GenBank/DDBJ databases">
        <authorList>
            <person name="Corre E."/>
            <person name="Pelletier E."/>
            <person name="Niang G."/>
            <person name="Scheremetjew M."/>
            <person name="Finn R."/>
            <person name="Kale V."/>
            <person name="Holt S."/>
            <person name="Cochrane G."/>
            <person name="Meng A."/>
            <person name="Brown T."/>
            <person name="Cohen L."/>
        </authorList>
    </citation>
    <scope>NUCLEOTIDE SEQUENCE</scope>
    <source>
        <strain evidence="3">CCMP1374</strain>
    </source>
</reference>